<feature type="region of interest" description="Disordered" evidence="5">
    <location>
        <begin position="204"/>
        <end position="260"/>
    </location>
</feature>
<evidence type="ECO:0000256" key="4">
    <source>
        <dbReference type="ARBA" id="ARBA00022912"/>
    </source>
</evidence>
<dbReference type="EC" id="3.1.3.48" evidence="2"/>
<dbReference type="SMART" id="SM00195">
    <property type="entry name" value="DSPc"/>
    <property type="match status" value="1"/>
</dbReference>
<accession>A0A9Q1DII5</accession>
<dbReference type="PANTHER" id="PTHR10159:SF519">
    <property type="entry name" value="DUAL SPECIFICITY PROTEIN PHOSPHATASE MPK3"/>
    <property type="match status" value="1"/>
</dbReference>
<comment type="caution">
    <text evidence="7">The sequence shown here is derived from an EMBL/GenBank/DDBJ whole genome shotgun (WGS) entry which is preliminary data.</text>
</comment>
<evidence type="ECO:0000256" key="1">
    <source>
        <dbReference type="ARBA" id="ARBA00008601"/>
    </source>
</evidence>
<dbReference type="GO" id="GO:0005829">
    <property type="term" value="C:cytosol"/>
    <property type="evidence" value="ECO:0007669"/>
    <property type="project" value="TreeGrafter"/>
</dbReference>
<dbReference type="Gene3D" id="3.90.190.10">
    <property type="entry name" value="Protein tyrosine phosphatase superfamily"/>
    <property type="match status" value="1"/>
</dbReference>
<dbReference type="GO" id="GO:0008330">
    <property type="term" value="F:protein tyrosine/threonine phosphatase activity"/>
    <property type="evidence" value="ECO:0007669"/>
    <property type="project" value="TreeGrafter"/>
</dbReference>
<evidence type="ECO:0000259" key="6">
    <source>
        <dbReference type="PROSITE" id="PS50056"/>
    </source>
</evidence>
<evidence type="ECO:0000256" key="3">
    <source>
        <dbReference type="ARBA" id="ARBA00022801"/>
    </source>
</evidence>
<dbReference type="PANTHER" id="PTHR10159">
    <property type="entry name" value="DUAL SPECIFICITY PROTEIN PHOSPHATASE"/>
    <property type="match status" value="1"/>
</dbReference>
<dbReference type="CDD" id="cd14498">
    <property type="entry name" value="DSP"/>
    <property type="match status" value="1"/>
</dbReference>
<feature type="compositionally biased region" description="Low complexity" evidence="5">
    <location>
        <begin position="204"/>
        <end position="223"/>
    </location>
</feature>
<dbReference type="PROSITE" id="PS50056">
    <property type="entry name" value="TYR_PHOSPHATASE_2"/>
    <property type="match status" value="1"/>
</dbReference>
<dbReference type="GO" id="GO:0043409">
    <property type="term" value="P:negative regulation of MAPK cascade"/>
    <property type="evidence" value="ECO:0007669"/>
    <property type="project" value="TreeGrafter"/>
</dbReference>
<dbReference type="Proteomes" id="UP001152803">
    <property type="component" value="Unassembled WGS sequence"/>
</dbReference>
<gene>
    <name evidence="7" type="ORF">COCON_G00103020</name>
</gene>
<dbReference type="Pfam" id="PF00782">
    <property type="entry name" value="DSPc"/>
    <property type="match status" value="1"/>
</dbReference>
<evidence type="ECO:0000256" key="2">
    <source>
        <dbReference type="ARBA" id="ARBA00013064"/>
    </source>
</evidence>
<dbReference type="SUPFAM" id="SSF52799">
    <property type="entry name" value="(Phosphotyrosine protein) phosphatases II"/>
    <property type="match status" value="1"/>
</dbReference>
<evidence type="ECO:0000313" key="8">
    <source>
        <dbReference type="Proteomes" id="UP001152803"/>
    </source>
</evidence>
<reference evidence="7" key="1">
    <citation type="journal article" date="2023" name="Science">
        <title>Genome structures resolve the early diversification of teleost fishes.</title>
        <authorList>
            <person name="Parey E."/>
            <person name="Louis A."/>
            <person name="Montfort J."/>
            <person name="Bouchez O."/>
            <person name="Roques C."/>
            <person name="Iampietro C."/>
            <person name="Lluch J."/>
            <person name="Castinel A."/>
            <person name="Donnadieu C."/>
            <person name="Desvignes T."/>
            <person name="Floi Bucao C."/>
            <person name="Jouanno E."/>
            <person name="Wen M."/>
            <person name="Mejri S."/>
            <person name="Dirks R."/>
            <person name="Jansen H."/>
            <person name="Henkel C."/>
            <person name="Chen W.J."/>
            <person name="Zahm M."/>
            <person name="Cabau C."/>
            <person name="Klopp C."/>
            <person name="Thompson A.W."/>
            <person name="Robinson-Rechavi M."/>
            <person name="Braasch I."/>
            <person name="Lecointre G."/>
            <person name="Bobe J."/>
            <person name="Postlethwait J.H."/>
            <person name="Berthelot C."/>
            <person name="Roest Crollius H."/>
            <person name="Guiguen Y."/>
        </authorList>
    </citation>
    <scope>NUCLEOTIDE SEQUENCE</scope>
    <source>
        <strain evidence="7">Concon-B</strain>
    </source>
</reference>
<proteinExistence type="inferred from homology"/>
<dbReference type="EMBL" id="JAFJMO010000007">
    <property type="protein sequence ID" value="KAJ8271443.1"/>
    <property type="molecule type" value="Genomic_DNA"/>
</dbReference>
<dbReference type="InterPro" id="IPR020422">
    <property type="entry name" value="TYR_PHOSPHATASE_DUAL_dom"/>
</dbReference>
<sequence>MDAYGWQEKRVAHFTRLHLPESLCRRVSFTGSISTRDIAEDGVHRKNNKGFIALRLLDKKLNSKKNGRTGMIAKHLQNTFRIHSDLQSVITRSECATGSCPNLLMSRHEQSPQLPPRAHRPLCLSVSSDSSVCLKAMDAHEWKNNFKTQMEQARSMGAASSTGSLERASLFCASGSTTASSSGLSSPVEPLPLSKNKSPTPFSLFSPPWNSSSESDSNPPSRSSSKKWRERSQRGRAGVGAGGAGGRGEEASEPKQGGAELFHHSDPIISKVTDYIYVGNVNAAYSGHMLCRNSIDSVVDMSSLQGESSLCLVPCTCSRRARHTWSRLKVDLADHDPALERHSFQDINECIAASAEKRRRVLVHCRDGYSLAPTCVIQYLMVRHNMRLIAAYELLRARHPVNITESHQNLLIGLERALRPTASVDPESCKQAISRRVAWT</sequence>
<feature type="compositionally biased region" description="Gly residues" evidence="5">
    <location>
        <begin position="237"/>
        <end position="246"/>
    </location>
</feature>
<dbReference type="GO" id="GO:0017017">
    <property type="term" value="F:MAP kinase tyrosine/serine/threonine phosphatase activity"/>
    <property type="evidence" value="ECO:0007669"/>
    <property type="project" value="TreeGrafter"/>
</dbReference>
<comment type="similarity">
    <text evidence="1">Belongs to the protein-tyrosine phosphatase family. Non-receptor class dual specificity subfamily.</text>
</comment>
<dbReference type="AlphaFoldDB" id="A0A9Q1DII5"/>
<keyword evidence="3" id="KW-0378">Hydrolase</keyword>
<evidence type="ECO:0000256" key="5">
    <source>
        <dbReference type="SAM" id="MobiDB-lite"/>
    </source>
</evidence>
<dbReference type="InterPro" id="IPR000340">
    <property type="entry name" value="Dual-sp_phosphatase_cat-dom"/>
</dbReference>
<keyword evidence="8" id="KW-1185">Reference proteome</keyword>
<dbReference type="InterPro" id="IPR000387">
    <property type="entry name" value="Tyr_Pase_dom"/>
</dbReference>
<keyword evidence="4" id="KW-0904">Protein phosphatase</keyword>
<dbReference type="InterPro" id="IPR029021">
    <property type="entry name" value="Prot-tyrosine_phosphatase-like"/>
</dbReference>
<name>A0A9Q1DII5_CONCO</name>
<feature type="domain" description="Tyrosine specific protein phosphatases" evidence="6">
    <location>
        <begin position="342"/>
        <end position="410"/>
    </location>
</feature>
<protein>
    <recommendedName>
        <fullName evidence="2">protein-tyrosine-phosphatase</fullName>
        <ecNumber evidence="2">3.1.3.48</ecNumber>
    </recommendedName>
</protein>
<dbReference type="OrthoDB" id="2017893at2759"/>
<organism evidence="7 8">
    <name type="scientific">Conger conger</name>
    <name type="common">Conger eel</name>
    <name type="synonym">Muraena conger</name>
    <dbReference type="NCBI Taxonomy" id="82655"/>
    <lineage>
        <taxon>Eukaryota</taxon>
        <taxon>Metazoa</taxon>
        <taxon>Chordata</taxon>
        <taxon>Craniata</taxon>
        <taxon>Vertebrata</taxon>
        <taxon>Euteleostomi</taxon>
        <taxon>Actinopterygii</taxon>
        <taxon>Neopterygii</taxon>
        <taxon>Teleostei</taxon>
        <taxon>Anguilliformes</taxon>
        <taxon>Congridae</taxon>
        <taxon>Conger</taxon>
    </lineage>
</organism>
<dbReference type="GO" id="GO:0033550">
    <property type="term" value="F:MAP kinase tyrosine phosphatase activity"/>
    <property type="evidence" value="ECO:0007669"/>
    <property type="project" value="TreeGrafter"/>
</dbReference>
<evidence type="ECO:0000313" key="7">
    <source>
        <dbReference type="EMBL" id="KAJ8271443.1"/>
    </source>
</evidence>